<evidence type="ECO:0000313" key="2">
    <source>
        <dbReference type="WBParaSite" id="PS1159_v2.g6105.t1"/>
    </source>
</evidence>
<reference evidence="2" key="1">
    <citation type="submission" date="2022-11" db="UniProtKB">
        <authorList>
            <consortium name="WormBaseParasite"/>
        </authorList>
    </citation>
    <scope>IDENTIFICATION</scope>
</reference>
<organism evidence="1 2">
    <name type="scientific">Panagrolaimus sp. PS1159</name>
    <dbReference type="NCBI Taxonomy" id="55785"/>
    <lineage>
        <taxon>Eukaryota</taxon>
        <taxon>Metazoa</taxon>
        <taxon>Ecdysozoa</taxon>
        <taxon>Nematoda</taxon>
        <taxon>Chromadorea</taxon>
        <taxon>Rhabditida</taxon>
        <taxon>Tylenchina</taxon>
        <taxon>Panagrolaimomorpha</taxon>
        <taxon>Panagrolaimoidea</taxon>
        <taxon>Panagrolaimidae</taxon>
        <taxon>Panagrolaimus</taxon>
    </lineage>
</organism>
<protein>
    <submittedName>
        <fullName evidence="2">Uncharacterized protein</fullName>
    </submittedName>
</protein>
<evidence type="ECO:0000313" key="1">
    <source>
        <dbReference type="Proteomes" id="UP000887580"/>
    </source>
</evidence>
<dbReference type="Proteomes" id="UP000887580">
    <property type="component" value="Unplaced"/>
</dbReference>
<proteinExistence type="predicted"/>
<name>A0AC35GKY7_9BILA</name>
<sequence length="193" mass="20049">LEEYPQLAGVTGDYGTGQDEAFYGPSDSSALYSHVYMNTVQLAGYADYGIPDNLQPRRVEANVLESLGEGGILVTATIDGGEVLQGDVIADKAKADAVKAGDKAELKISPSAFESGDKSVDAAPEAEVLIGEVGPPKCAKIFAGDRPCSRGEADDQAAAEETVMLYKGLHGSAFGGQHFGGNKGSEFAFGRPD</sequence>
<accession>A0AC35GKY7</accession>
<dbReference type="WBParaSite" id="PS1159_v2.g6105.t1">
    <property type="protein sequence ID" value="PS1159_v2.g6105.t1"/>
    <property type="gene ID" value="PS1159_v2.g6105"/>
</dbReference>